<name>B0D2L4_LACBS</name>
<feature type="transmembrane region" description="Helical" evidence="2">
    <location>
        <begin position="109"/>
        <end position="129"/>
    </location>
</feature>
<keyword evidence="2" id="KW-0812">Transmembrane</keyword>
<gene>
    <name evidence="3" type="ORF">LACBIDRAFT_293276</name>
</gene>
<accession>B0D2L4</accession>
<dbReference type="EMBL" id="DS547096">
    <property type="protein sequence ID" value="EDR11118.1"/>
    <property type="molecule type" value="Genomic_DNA"/>
</dbReference>
<reference evidence="3 4" key="1">
    <citation type="journal article" date="2008" name="Nature">
        <title>The genome of Laccaria bicolor provides insights into mycorrhizal symbiosis.</title>
        <authorList>
            <person name="Martin F."/>
            <person name="Aerts A."/>
            <person name="Ahren D."/>
            <person name="Brun A."/>
            <person name="Danchin E.G.J."/>
            <person name="Duchaussoy F."/>
            <person name="Gibon J."/>
            <person name="Kohler A."/>
            <person name="Lindquist E."/>
            <person name="Pereda V."/>
            <person name="Salamov A."/>
            <person name="Shapiro H.J."/>
            <person name="Wuyts J."/>
            <person name="Blaudez D."/>
            <person name="Buee M."/>
            <person name="Brokstein P."/>
            <person name="Canbaeck B."/>
            <person name="Cohen D."/>
            <person name="Courty P.E."/>
            <person name="Coutinho P.M."/>
            <person name="Delaruelle C."/>
            <person name="Detter J.C."/>
            <person name="Deveau A."/>
            <person name="DiFazio S."/>
            <person name="Duplessis S."/>
            <person name="Fraissinet-Tachet L."/>
            <person name="Lucic E."/>
            <person name="Frey-Klett P."/>
            <person name="Fourrey C."/>
            <person name="Feussner I."/>
            <person name="Gay G."/>
            <person name="Grimwood J."/>
            <person name="Hoegger P.J."/>
            <person name="Jain P."/>
            <person name="Kilaru S."/>
            <person name="Labbe J."/>
            <person name="Lin Y.C."/>
            <person name="Legue V."/>
            <person name="Le Tacon F."/>
            <person name="Marmeisse R."/>
            <person name="Melayah D."/>
            <person name="Montanini B."/>
            <person name="Muratet M."/>
            <person name="Nehls U."/>
            <person name="Niculita-Hirzel H."/>
            <person name="Oudot-Le Secq M.P."/>
            <person name="Peter M."/>
            <person name="Quesneville H."/>
            <person name="Rajashekar B."/>
            <person name="Reich M."/>
            <person name="Rouhier N."/>
            <person name="Schmutz J."/>
            <person name="Yin T."/>
            <person name="Chalot M."/>
            <person name="Henrissat B."/>
            <person name="Kuees U."/>
            <person name="Lucas S."/>
            <person name="Van de Peer Y."/>
            <person name="Podila G.K."/>
            <person name="Polle A."/>
            <person name="Pukkila P.J."/>
            <person name="Richardson P.M."/>
            <person name="Rouze P."/>
            <person name="Sanders I.R."/>
            <person name="Stajich J.E."/>
            <person name="Tunlid A."/>
            <person name="Tuskan G."/>
            <person name="Grigoriev I.V."/>
        </authorList>
    </citation>
    <scope>NUCLEOTIDE SEQUENCE [LARGE SCALE GENOMIC DNA]</scope>
    <source>
        <strain evidence="4">S238N-H82 / ATCC MYA-4686</strain>
    </source>
</reference>
<dbReference type="InParanoid" id="B0D2L4"/>
<dbReference type="Proteomes" id="UP000001194">
    <property type="component" value="Unassembled WGS sequence"/>
</dbReference>
<keyword evidence="2" id="KW-0472">Membrane</keyword>
<evidence type="ECO:0000313" key="4">
    <source>
        <dbReference type="Proteomes" id="UP000001194"/>
    </source>
</evidence>
<proteinExistence type="predicted"/>
<keyword evidence="2" id="KW-1133">Transmembrane helix</keyword>
<feature type="region of interest" description="Disordered" evidence="1">
    <location>
        <begin position="1"/>
        <end position="53"/>
    </location>
</feature>
<dbReference type="KEGG" id="lbc:LACBIDRAFT_293276"/>
<dbReference type="HOGENOM" id="CLU_1428238_0_0_1"/>
<feature type="compositionally biased region" description="Polar residues" evidence="1">
    <location>
        <begin position="1"/>
        <end position="28"/>
    </location>
</feature>
<protein>
    <submittedName>
        <fullName evidence="3">Predicted protein</fullName>
    </submittedName>
</protein>
<evidence type="ECO:0000256" key="1">
    <source>
        <dbReference type="SAM" id="MobiDB-lite"/>
    </source>
</evidence>
<evidence type="ECO:0000313" key="3">
    <source>
        <dbReference type="EMBL" id="EDR11118.1"/>
    </source>
</evidence>
<organism evidence="4">
    <name type="scientific">Laccaria bicolor (strain S238N-H82 / ATCC MYA-4686)</name>
    <name type="common">Bicoloured deceiver</name>
    <name type="synonym">Laccaria laccata var. bicolor</name>
    <dbReference type="NCBI Taxonomy" id="486041"/>
    <lineage>
        <taxon>Eukaryota</taxon>
        <taxon>Fungi</taxon>
        <taxon>Dikarya</taxon>
        <taxon>Basidiomycota</taxon>
        <taxon>Agaricomycotina</taxon>
        <taxon>Agaricomycetes</taxon>
        <taxon>Agaricomycetidae</taxon>
        <taxon>Agaricales</taxon>
        <taxon>Agaricineae</taxon>
        <taxon>Hydnangiaceae</taxon>
        <taxon>Laccaria</taxon>
    </lineage>
</organism>
<feature type="compositionally biased region" description="Basic and acidic residues" evidence="1">
    <location>
        <begin position="29"/>
        <end position="39"/>
    </location>
</feature>
<sequence>MPYHTTSNEAVNDSQRQRQPAPTTASANDNHRPQTEAKQHQPNSTANINVKDDQHLRTEADCDEPSICRSMFVPNHTSNVLHFLVCFSMNPDLIDLTEEAASRMFSRQIGFYNIYMVFLIVVPQTIVVVELKLPGNNLYADKELEELRAIFCHTSIRDETPKNNLWQSASSRNLQAPSVKRPGQRILNAP</sequence>
<evidence type="ECO:0000256" key="2">
    <source>
        <dbReference type="SAM" id="Phobius"/>
    </source>
</evidence>
<dbReference type="GeneID" id="6073874"/>
<dbReference type="AlphaFoldDB" id="B0D2L4"/>
<dbReference type="OrthoDB" id="10618086at2759"/>
<dbReference type="RefSeq" id="XP_001878419.1">
    <property type="nucleotide sequence ID" value="XM_001878384.1"/>
</dbReference>
<keyword evidence="4" id="KW-1185">Reference proteome</keyword>